<dbReference type="HOGENOM" id="CLU_1427131_0_0_6"/>
<evidence type="ECO:0000313" key="2">
    <source>
        <dbReference type="EMBL" id="BAE75251.1"/>
    </source>
</evidence>
<protein>
    <submittedName>
        <fullName evidence="2">Uncharacterized protein</fullName>
    </submittedName>
</protein>
<dbReference type="AlphaFoldDB" id="Q2NRH4"/>
<dbReference type="Pfam" id="PF10713">
    <property type="entry name" value="DUF2509"/>
    <property type="match status" value="1"/>
</dbReference>
<reference evidence="2 3" key="1">
    <citation type="journal article" date="2006" name="Genome Res.">
        <title>Massive genome erosion and functional adaptations provide insights into the symbiotic lifestyle of Sodalis glossinidius in the tsetse host.</title>
        <authorList>
            <person name="Toh H."/>
            <person name="Weiss B.L."/>
            <person name="Perkin S.A.H."/>
            <person name="Yamashita A."/>
            <person name="Oshima K."/>
            <person name="Hattori M."/>
            <person name="Aksoy S."/>
        </authorList>
    </citation>
    <scope>NUCLEOTIDE SEQUENCE [LARGE SCALE GENOMIC DNA]</scope>
    <source>
        <strain evidence="3">morsitans</strain>
    </source>
</reference>
<dbReference type="Proteomes" id="UP000001932">
    <property type="component" value="Chromosome"/>
</dbReference>
<accession>Q2NRH4</accession>
<keyword evidence="3" id="KW-1185">Reference proteome</keyword>
<organism evidence="2 3">
    <name type="scientific">Sodalis glossinidius (strain morsitans)</name>
    <dbReference type="NCBI Taxonomy" id="343509"/>
    <lineage>
        <taxon>Bacteria</taxon>
        <taxon>Pseudomonadati</taxon>
        <taxon>Pseudomonadota</taxon>
        <taxon>Gammaproteobacteria</taxon>
        <taxon>Enterobacterales</taxon>
        <taxon>Bruguierivoracaceae</taxon>
        <taxon>Sodalis</taxon>
    </lineage>
</organism>
<dbReference type="InterPro" id="IPR019652">
    <property type="entry name" value="DUF2509"/>
</dbReference>
<feature type="compositionally biased region" description="Basic residues" evidence="1">
    <location>
        <begin position="8"/>
        <end position="21"/>
    </location>
</feature>
<dbReference type="EMBL" id="AP008232">
    <property type="protein sequence ID" value="BAE75251.1"/>
    <property type="molecule type" value="Genomic_DNA"/>
</dbReference>
<sequence length="190" mass="21127">MIAVYHPGGRRAAHPPGRHRPTAAGDRLRVDTDRGAAKFMRRERGSGSCRNRWRWPARHGECRQHPAEPLRVCLQASKRGYGWLLCGEGGGTLMAPPLRYYQRVTLHRAEVCPAMVEHTASGNTTVARPDVLWPALGASAAVDPLPAPGDAPAEGRCWRWRCSPSSRWGCWSTGSGWRFFSGAYRTSRWP</sequence>
<feature type="region of interest" description="Disordered" evidence="1">
    <location>
        <begin position="1"/>
        <end position="24"/>
    </location>
</feature>
<proteinExistence type="predicted"/>
<gene>
    <name evidence="2" type="ordered locus">SG1976</name>
</gene>
<dbReference type="KEGG" id="sgl:SG1976"/>
<evidence type="ECO:0000256" key="1">
    <source>
        <dbReference type="SAM" id="MobiDB-lite"/>
    </source>
</evidence>
<evidence type="ECO:0000313" key="3">
    <source>
        <dbReference type="Proteomes" id="UP000001932"/>
    </source>
</evidence>
<name>Q2NRH4_SODGM</name>